<feature type="compositionally biased region" description="Low complexity" evidence="10">
    <location>
        <begin position="525"/>
        <end position="544"/>
    </location>
</feature>
<evidence type="ECO:0000256" key="10">
    <source>
        <dbReference type="SAM" id="MobiDB-lite"/>
    </source>
</evidence>
<dbReference type="InterPro" id="IPR036188">
    <property type="entry name" value="FAD/NAD-bd_sf"/>
</dbReference>
<protein>
    <recommendedName>
        <fullName evidence="9">Flavin-containing monooxygenase</fullName>
        <ecNumber evidence="9">1.-.-.-</ecNumber>
    </recommendedName>
</protein>
<dbReference type="Pfam" id="PF00743">
    <property type="entry name" value="FMO-like"/>
    <property type="match status" value="1"/>
</dbReference>
<dbReference type="AlphaFoldDB" id="A0A6P5GA58"/>
<evidence type="ECO:0000256" key="3">
    <source>
        <dbReference type="ARBA" id="ARBA00022630"/>
    </source>
</evidence>
<accession>A0A6P5GA58</accession>
<feature type="region of interest" description="Disordered" evidence="10">
    <location>
        <begin position="518"/>
        <end position="546"/>
    </location>
</feature>
<dbReference type="GO" id="GO:0050661">
    <property type="term" value="F:NADP binding"/>
    <property type="evidence" value="ECO:0007669"/>
    <property type="project" value="InterPro"/>
</dbReference>
<evidence type="ECO:0000256" key="2">
    <source>
        <dbReference type="ARBA" id="ARBA00009183"/>
    </source>
</evidence>
<keyword evidence="6 9" id="KW-0560">Oxidoreductase</keyword>
<dbReference type="PANTHER" id="PTHR43539">
    <property type="entry name" value="FLAVIN-BINDING MONOOXYGENASE-LIKE PROTEIN (AFU_ORTHOLOGUE AFUA_4G09220)"/>
    <property type="match status" value="1"/>
</dbReference>
<dbReference type="GO" id="GO:0103075">
    <property type="term" value="F:indole-3-pyruvate monooxygenase activity"/>
    <property type="evidence" value="ECO:0007669"/>
    <property type="project" value="UniProtKB-EC"/>
</dbReference>
<dbReference type="Gene3D" id="3.50.50.60">
    <property type="entry name" value="FAD/NAD(P)-binding domain"/>
    <property type="match status" value="1"/>
</dbReference>
<dbReference type="PRINTS" id="PR00411">
    <property type="entry name" value="PNDRDTASEI"/>
</dbReference>
<keyword evidence="7 9" id="KW-0503">Monooxygenase</keyword>
<evidence type="ECO:0000256" key="9">
    <source>
        <dbReference type="RuleBase" id="RU361177"/>
    </source>
</evidence>
<dbReference type="GO" id="GO:0009851">
    <property type="term" value="P:auxin biosynthetic process"/>
    <property type="evidence" value="ECO:0007669"/>
    <property type="project" value="TreeGrafter"/>
</dbReference>
<evidence type="ECO:0000256" key="5">
    <source>
        <dbReference type="ARBA" id="ARBA00022857"/>
    </source>
</evidence>
<name>A0A6P5GA58_ANACO</name>
<dbReference type="InterPro" id="IPR020946">
    <property type="entry name" value="Flavin_mOase-like"/>
</dbReference>
<dbReference type="Proteomes" id="UP000515123">
    <property type="component" value="Linkage group 15"/>
</dbReference>
<dbReference type="GO" id="GO:0004499">
    <property type="term" value="F:N,N-dimethylaniline monooxygenase activity"/>
    <property type="evidence" value="ECO:0007669"/>
    <property type="project" value="InterPro"/>
</dbReference>
<comment type="cofactor">
    <cofactor evidence="1 9">
        <name>FAD</name>
        <dbReference type="ChEBI" id="CHEBI:57692"/>
    </cofactor>
</comment>
<dbReference type="GeneID" id="109721460"/>
<dbReference type="InterPro" id="IPR050982">
    <property type="entry name" value="Auxin_biosynth/cation_transpt"/>
</dbReference>
<keyword evidence="4 9" id="KW-0274">FAD</keyword>
<evidence type="ECO:0000256" key="7">
    <source>
        <dbReference type="ARBA" id="ARBA00023033"/>
    </source>
</evidence>
<evidence type="ECO:0000313" key="12">
    <source>
        <dbReference type="RefSeq" id="XP_020104702.1"/>
    </source>
</evidence>
<dbReference type="GO" id="GO:0050660">
    <property type="term" value="F:flavin adenine dinucleotide binding"/>
    <property type="evidence" value="ECO:0007669"/>
    <property type="project" value="InterPro"/>
</dbReference>
<dbReference type="SUPFAM" id="SSF51905">
    <property type="entry name" value="FAD/NAD(P)-binding domain"/>
    <property type="match status" value="1"/>
</dbReference>
<organism evidence="11 12">
    <name type="scientific">Ananas comosus</name>
    <name type="common">Pineapple</name>
    <name type="synonym">Ananas ananas</name>
    <dbReference type="NCBI Taxonomy" id="4615"/>
    <lineage>
        <taxon>Eukaryota</taxon>
        <taxon>Viridiplantae</taxon>
        <taxon>Streptophyta</taxon>
        <taxon>Embryophyta</taxon>
        <taxon>Tracheophyta</taxon>
        <taxon>Spermatophyta</taxon>
        <taxon>Magnoliopsida</taxon>
        <taxon>Liliopsida</taxon>
        <taxon>Poales</taxon>
        <taxon>Bromeliaceae</taxon>
        <taxon>Bromelioideae</taxon>
        <taxon>Ananas</taxon>
    </lineage>
</organism>
<dbReference type="PRINTS" id="PR00368">
    <property type="entry name" value="FADPNR"/>
</dbReference>
<gene>
    <name evidence="12" type="primary">LOC109721460</name>
</gene>
<keyword evidence="11" id="KW-1185">Reference proteome</keyword>
<proteinExistence type="inferred from homology"/>
<dbReference type="EC" id="1.-.-.-" evidence="9"/>
<reference evidence="12" key="2">
    <citation type="submission" date="2025-08" db="UniProtKB">
        <authorList>
            <consortium name="RefSeq"/>
        </authorList>
    </citation>
    <scope>IDENTIFICATION</scope>
    <source>
        <tissue evidence="12">Leaf</tissue>
    </source>
</reference>
<evidence type="ECO:0000256" key="6">
    <source>
        <dbReference type="ARBA" id="ARBA00023002"/>
    </source>
</evidence>
<evidence type="ECO:0000256" key="4">
    <source>
        <dbReference type="ARBA" id="ARBA00022827"/>
    </source>
</evidence>
<evidence type="ECO:0000256" key="8">
    <source>
        <dbReference type="ARBA" id="ARBA00047707"/>
    </source>
</evidence>
<comment type="similarity">
    <text evidence="2 9">Belongs to the FMO family.</text>
</comment>
<sequence length="570" mass="62700">MHAYDMDSSRVTVIVSDDDVEVEKAAAAARSSITMPSPLQGGRKGDGDEKKVRVAVEGPIIVGAGPSGLAVAASLRVLSVPFVVVERSEGLAELWRTRTYDRLSLHLPKRFCHLPHLPFPRHFPTYPSKSYFLHYLHSYASRFRLAPHFRRAVTHARFDRALSLWRVTALERRGAADPSPSPSPSSSSNSTSEEYVEYVAPWVVVATGENAEAVVPETKGRELFTGRVVHSSEYRSGEEYSGGKVLVVGCGNSGMEICLDLCEHGAMPFMSVRSGVHLLPRDMFGTSTFGLVTKLLQWLPIKLVDRILLLAAKMVLGDTEKYGLKRPNLGPLETKHITGKTPVLDVGTLALIKAGKIQIVREVESLTSNGARFVDGSEKRFDAVIFATGYKSNVPLWLQDCDFFTEDGKPKSPFPNGWKGENGLYCVGFTGRGLHGAGQDAVKVAQDIAQKWTNLKKAQTLLRQWAHASEILELHVEVVLETIAKHICVKGKLVPHDGYWLTVVESKSIIRWSFESRGSHHRRSSPSSSGSSSPSSAALAGAGSKSCDCRSGLIVLLLRRHGRRREQEWR</sequence>
<dbReference type="PANTHER" id="PTHR43539:SF51">
    <property type="entry name" value="INDOLE-3-PYRUVATE MONOOXYGENASE YUCCA8"/>
    <property type="match status" value="1"/>
</dbReference>
<keyword evidence="3 9" id="KW-0285">Flavoprotein</keyword>
<comment type="catalytic activity">
    <reaction evidence="8">
        <text>indole-3-pyruvate + NADPH + O2 + H(+) = (indol-3-yl)acetate + CO2 + NADP(+) + H2O</text>
        <dbReference type="Rhea" id="RHEA:34331"/>
        <dbReference type="ChEBI" id="CHEBI:15377"/>
        <dbReference type="ChEBI" id="CHEBI:15378"/>
        <dbReference type="ChEBI" id="CHEBI:15379"/>
        <dbReference type="ChEBI" id="CHEBI:16526"/>
        <dbReference type="ChEBI" id="CHEBI:17640"/>
        <dbReference type="ChEBI" id="CHEBI:30854"/>
        <dbReference type="ChEBI" id="CHEBI:57783"/>
        <dbReference type="ChEBI" id="CHEBI:58349"/>
        <dbReference type="EC" id="1.14.13.168"/>
    </reaction>
</comment>
<dbReference type="OrthoDB" id="66881at2759"/>
<reference evidence="11" key="1">
    <citation type="journal article" date="2015" name="Nat. Genet.">
        <title>The pineapple genome and the evolution of CAM photosynthesis.</title>
        <authorList>
            <person name="Ming R."/>
            <person name="VanBuren R."/>
            <person name="Wai C.M."/>
            <person name="Tang H."/>
            <person name="Schatz M.C."/>
            <person name="Bowers J.E."/>
            <person name="Lyons E."/>
            <person name="Wang M.L."/>
            <person name="Chen J."/>
            <person name="Biggers E."/>
            <person name="Zhang J."/>
            <person name="Huang L."/>
            <person name="Zhang L."/>
            <person name="Miao W."/>
            <person name="Zhang J."/>
            <person name="Ye Z."/>
            <person name="Miao C."/>
            <person name="Lin Z."/>
            <person name="Wang H."/>
            <person name="Zhou H."/>
            <person name="Yim W.C."/>
            <person name="Priest H.D."/>
            <person name="Zheng C."/>
            <person name="Woodhouse M."/>
            <person name="Edger P.P."/>
            <person name="Guyot R."/>
            <person name="Guo H.B."/>
            <person name="Guo H."/>
            <person name="Zheng G."/>
            <person name="Singh R."/>
            <person name="Sharma A."/>
            <person name="Min X."/>
            <person name="Zheng Y."/>
            <person name="Lee H."/>
            <person name="Gurtowski J."/>
            <person name="Sedlazeck F.J."/>
            <person name="Harkess A."/>
            <person name="McKain M.R."/>
            <person name="Liao Z."/>
            <person name="Fang J."/>
            <person name="Liu J."/>
            <person name="Zhang X."/>
            <person name="Zhang Q."/>
            <person name="Hu W."/>
            <person name="Qin Y."/>
            <person name="Wang K."/>
            <person name="Chen L.Y."/>
            <person name="Shirley N."/>
            <person name="Lin Y.R."/>
            <person name="Liu L.Y."/>
            <person name="Hernandez A.G."/>
            <person name="Wright C.L."/>
            <person name="Bulone V."/>
            <person name="Tuskan G.A."/>
            <person name="Heath K."/>
            <person name="Zee F."/>
            <person name="Moore P.H."/>
            <person name="Sunkar R."/>
            <person name="Leebens-Mack J.H."/>
            <person name="Mockler T."/>
            <person name="Bennetzen J.L."/>
            <person name="Freeling M."/>
            <person name="Sankoff D."/>
            <person name="Paterson A.H."/>
            <person name="Zhu X."/>
            <person name="Yang X."/>
            <person name="Smith J.A."/>
            <person name="Cushman J.C."/>
            <person name="Paull R.E."/>
            <person name="Yu Q."/>
        </authorList>
    </citation>
    <scope>NUCLEOTIDE SEQUENCE [LARGE SCALE GENOMIC DNA]</scope>
    <source>
        <strain evidence="11">cv. F153</strain>
    </source>
</reference>
<evidence type="ECO:0000256" key="1">
    <source>
        <dbReference type="ARBA" id="ARBA00001974"/>
    </source>
</evidence>
<dbReference type="FunFam" id="3.50.50.60:FF:000100">
    <property type="entry name" value="Flavin-containing monooxygenase"/>
    <property type="match status" value="1"/>
</dbReference>
<dbReference type="RefSeq" id="XP_020104702.1">
    <property type="nucleotide sequence ID" value="XM_020249113.1"/>
</dbReference>
<evidence type="ECO:0000313" key="11">
    <source>
        <dbReference type="Proteomes" id="UP000515123"/>
    </source>
</evidence>
<keyword evidence="5" id="KW-0521">NADP</keyword>